<dbReference type="Proteomes" id="UP001054945">
    <property type="component" value="Unassembled WGS sequence"/>
</dbReference>
<keyword evidence="2" id="KW-1185">Reference proteome</keyword>
<gene>
    <name evidence="1" type="ORF">CEXT_380981</name>
</gene>
<accession>A0AAV4NC25</accession>
<dbReference type="EMBL" id="BPLR01003120">
    <property type="protein sequence ID" value="GIX81365.1"/>
    <property type="molecule type" value="Genomic_DNA"/>
</dbReference>
<comment type="caution">
    <text evidence="1">The sequence shown here is derived from an EMBL/GenBank/DDBJ whole genome shotgun (WGS) entry which is preliminary data.</text>
</comment>
<dbReference type="AlphaFoldDB" id="A0AAV4NC25"/>
<organism evidence="1 2">
    <name type="scientific">Caerostris extrusa</name>
    <name type="common">Bark spider</name>
    <name type="synonym">Caerostris bankana</name>
    <dbReference type="NCBI Taxonomy" id="172846"/>
    <lineage>
        <taxon>Eukaryota</taxon>
        <taxon>Metazoa</taxon>
        <taxon>Ecdysozoa</taxon>
        <taxon>Arthropoda</taxon>
        <taxon>Chelicerata</taxon>
        <taxon>Arachnida</taxon>
        <taxon>Araneae</taxon>
        <taxon>Araneomorphae</taxon>
        <taxon>Entelegynae</taxon>
        <taxon>Araneoidea</taxon>
        <taxon>Araneidae</taxon>
        <taxon>Caerostris</taxon>
    </lineage>
</organism>
<proteinExistence type="predicted"/>
<name>A0AAV4NC25_CAEEX</name>
<protein>
    <submittedName>
        <fullName evidence="1">Uncharacterized protein</fullName>
    </submittedName>
</protein>
<evidence type="ECO:0000313" key="1">
    <source>
        <dbReference type="EMBL" id="GIX81365.1"/>
    </source>
</evidence>
<sequence>MREIIKGDLGYRSDSVTAFRAIKSPQDLQVPFFFFTRRRRLDHELFNGRQMPCLAYTRIQLLQFLNHQVIVYEFYKRSGVPFATIE</sequence>
<evidence type="ECO:0000313" key="2">
    <source>
        <dbReference type="Proteomes" id="UP001054945"/>
    </source>
</evidence>
<reference evidence="1 2" key="1">
    <citation type="submission" date="2021-06" db="EMBL/GenBank/DDBJ databases">
        <title>Caerostris extrusa draft genome.</title>
        <authorList>
            <person name="Kono N."/>
            <person name="Arakawa K."/>
        </authorList>
    </citation>
    <scope>NUCLEOTIDE SEQUENCE [LARGE SCALE GENOMIC DNA]</scope>
</reference>